<dbReference type="GeneID" id="26516963"/>
<name>A0A0K0NL03_9CAUD</name>
<protein>
    <submittedName>
        <fullName evidence="1">Uncharacterized protein</fullName>
    </submittedName>
</protein>
<evidence type="ECO:0000313" key="2">
    <source>
        <dbReference type="Proteomes" id="UP000204451"/>
    </source>
</evidence>
<proteinExistence type="predicted"/>
<organism evidence="1 2">
    <name type="scientific">Gordonia phage GMA3</name>
    <dbReference type="NCBI Taxonomy" id="1647284"/>
    <lineage>
        <taxon>Viruses</taxon>
        <taxon>Duplodnaviria</taxon>
        <taxon>Heunggongvirae</taxon>
        <taxon>Uroviricota</taxon>
        <taxon>Caudoviricetes</taxon>
        <taxon>Gamtrevirus</taxon>
        <taxon>Gamtrevirus GMA3</taxon>
    </lineage>
</organism>
<evidence type="ECO:0000313" key="1">
    <source>
        <dbReference type="EMBL" id="AKL88269.1"/>
    </source>
</evidence>
<gene>
    <name evidence="1" type="ORF">GMA3_92</name>
</gene>
<dbReference type="EMBL" id="KR063279">
    <property type="protein sequence ID" value="AKL88269.1"/>
    <property type="molecule type" value="Genomic_DNA"/>
</dbReference>
<sequence length="147" mass="16010">MSNLKLPGMSYANLMGIARKANGEWKKIAYCTHVAVSPFYDNVVLVKHHNTVIAELDGVNIRVATGGWNSRTTANRIDALMSANCAYDYRAIFKNGEICIMAHGDRSKAQALLSTGEVFVCDDSADAESVITRSAPDRRRGRTVSAS</sequence>
<dbReference type="RefSeq" id="YP_009188660.1">
    <property type="nucleotide sequence ID" value="NC_028668.1"/>
</dbReference>
<dbReference type="InterPro" id="IPR057004">
    <property type="entry name" value="Gp90-like"/>
</dbReference>
<reference evidence="1 2" key="1">
    <citation type="journal article" date="2015" name="PLoS ONE">
        <title>Lysis to Kill: Evaluation of the Lytic Abilities, and Genomics of Nine Bacteriophages Infective for Gordonia spp. and Their Potential Use in Activated Sludge Foam Biocontrol.</title>
        <authorList>
            <person name="Dyson Z.A."/>
            <person name="Tucci J."/>
            <person name="Seviour R.J."/>
            <person name="Petrovski S."/>
        </authorList>
    </citation>
    <scope>NUCLEOTIDE SEQUENCE [LARGE SCALE GENOMIC DNA]</scope>
</reference>
<dbReference type="Proteomes" id="UP000204451">
    <property type="component" value="Segment"/>
</dbReference>
<dbReference type="KEGG" id="vg:26516963"/>
<accession>A0A0K0NL03</accession>
<keyword evidence="2" id="KW-1185">Reference proteome</keyword>
<dbReference type="OrthoDB" id="39042at10239"/>
<dbReference type="Pfam" id="PF23790">
    <property type="entry name" value="Kyano_Gp96"/>
    <property type="match status" value="1"/>
</dbReference>